<dbReference type="PROSITE" id="PS50110">
    <property type="entry name" value="RESPONSE_REGULATORY"/>
    <property type="match status" value="1"/>
</dbReference>
<dbReference type="Gene3D" id="3.40.50.2300">
    <property type="match status" value="1"/>
</dbReference>
<proteinExistence type="predicted"/>
<dbReference type="OrthoDB" id="9801602at2"/>
<dbReference type="GO" id="GO:0000160">
    <property type="term" value="P:phosphorelay signal transduction system"/>
    <property type="evidence" value="ECO:0007669"/>
    <property type="project" value="UniProtKB-KW"/>
</dbReference>
<evidence type="ECO:0000256" key="3">
    <source>
        <dbReference type="PROSITE-ProRule" id="PRU00169"/>
    </source>
</evidence>
<protein>
    <submittedName>
        <fullName evidence="5">Response regulator receiver protein</fullName>
    </submittedName>
</protein>
<dbReference type="CDD" id="cd17548">
    <property type="entry name" value="REC_DivK-like"/>
    <property type="match status" value="1"/>
</dbReference>
<dbReference type="Proteomes" id="UP000295030">
    <property type="component" value="Unassembled WGS sequence"/>
</dbReference>
<dbReference type="AlphaFoldDB" id="A0A4R1I2U7"/>
<dbReference type="SMART" id="SM00448">
    <property type="entry name" value="REC"/>
    <property type="match status" value="1"/>
</dbReference>
<keyword evidence="1 3" id="KW-0597">Phosphoprotein</keyword>
<dbReference type="InterPro" id="IPR001789">
    <property type="entry name" value="Sig_transdc_resp-reg_receiver"/>
</dbReference>
<evidence type="ECO:0000256" key="1">
    <source>
        <dbReference type="ARBA" id="ARBA00022553"/>
    </source>
</evidence>
<dbReference type="Pfam" id="PF00072">
    <property type="entry name" value="Response_reg"/>
    <property type="match status" value="1"/>
</dbReference>
<dbReference type="InterPro" id="IPR011006">
    <property type="entry name" value="CheY-like_superfamily"/>
</dbReference>
<organism evidence="5 6">
    <name type="scientific">Ancylobacter aquaticus</name>
    <dbReference type="NCBI Taxonomy" id="100"/>
    <lineage>
        <taxon>Bacteria</taxon>
        <taxon>Pseudomonadati</taxon>
        <taxon>Pseudomonadota</taxon>
        <taxon>Alphaproteobacteria</taxon>
        <taxon>Hyphomicrobiales</taxon>
        <taxon>Xanthobacteraceae</taxon>
        <taxon>Ancylobacter</taxon>
    </lineage>
</organism>
<dbReference type="SUPFAM" id="SSF52172">
    <property type="entry name" value="CheY-like"/>
    <property type="match status" value="1"/>
</dbReference>
<evidence type="ECO:0000313" key="5">
    <source>
        <dbReference type="EMBL" id="TCK27945.1"/>
    </source>
</evidence>
<gene>
    <name evidence="5" type="ORF">EV667_1940</name>
</gene>
<accession>A0A4R1I2U7</accession>
<dbReference type="PANTHER" id="PTHR45339:SF1">
    <property type="entry name" value="HYBRID SIGNAL TRANSDUCTION HISTIDINE KINASE J"/>
    <property type="match status" value="1"/>
</dbReference>
<keyword evidence="6" id="KW-1185">Reference proteome</keyword>
<feature type="modified residue" description="4-aspartylphosphate" evidence="3">
    <location>
        <position position="53"/>
    </location>
</feature>
<feature type="domain" description="Response regulatory" evidence="4">
    <location>
        <begin position="4"/>
        <end position="120"/>
    </location>
</feature>
<dbReference type="PANTHER" id="PTHR45339">
    <property type="entry name" value="HYBRID SIGNAL TRANSDUCTION HISTIDINE KINASE J"/>
    <property type="match status" value="1"/>
</dbReference>
<sequence>MPKTVLIVEDNELNMKLFNDLLEAHGYITVGTRNGIEAMDLTRKHRPDLILMDIQLPEVSGLDVTRALKADPELKAIPVIAVTAFAMKGDEERIREGGCEAYLSKPISVAKFLETVRQFAPLP</sequence>
<evidence type="ECO:0000313" key="6">
    <source>
        <dbReference type="Proteomes" id="UP000295030"/>
    </source>
</evidence>
<name>A0A4R1I2U7_ANCAQ</name>
<dbReference type="RefSeq" id="WP_131835147.1">
    <property type="nucleotide sequence ID" value="NZ_SMFY01000002.1"/>
</dbReference>
<comment type="caution">
    <text evidence="5">The sequence shown here is derived from an EMBL/GenBank/DDBJ whole genome shotgun (WGS) entry which is preliminary data.</text>
</comment>
<reference evidence="5 6" key="1">
    <citation type="submission" date="2019-03" db="EMBL/GenBank/DDBJ databases">
        <title>Genomic Encyclopedia of Type Strains, Phase IV (KMG-IV): sequencing the most valuable type-strain genomes for metagenomic binning, comparative biology and taxonomic classification.</title>
        <authorList>
            <person name="Goeker M."/>
        </authorList>
    </citation>
    <scope>NUCLEOTIDE SEQUENCE [LARGE SCALE GENOMIC DNA]</scope>
    <source>
        <strain evidence="5 6">DSM 101</strain>
    </source>
</reference>
<dbReference type="EMBL" id="SMFY01000002">
    <property type="protein sequence ID" value="TCK27945.1"/>
    <property type="molecule type" value="Genomic_DNA"/>
</dbReference>
<keyword evidence="2" id="KW-0902">Two-component regulatory system</keyword>
<evidence type="ECO:0000259" key="4">
    <source>
        <dbReference type="PROSITE" id="PS50110"/>
    </source>
</evidence>
<evidence type="ECO:0000256" key="2">
    <source>
        <dbReference type="ARBA" id="ARBA00023012"/>
    </source>
</evidence>